<dbReference type="PANTHER" id="PTHR30535">
    <property type="entry name" value="VITAMIN B12-BINDING PROTEIN"/>
    <property type="match status" value="1"/>
</dbReference>
<feature type="domain" description="Fe/B12 periplasmic-binding" evidence="1">
    <location>
        <begin position="140"/>
        <end position="415"/>
    </location>
</feature>
<protein>
    <submittedName>
        <fullName evidence="2">ABC transporter substrate-binding protein</fullName>
    </submittedName>
</protein>
<dbReference type="AlphaFoldDB" id="A0ABD4Z6G8"/>
<keyword evidence="3" id="KW-1185">Reference proteome</keyword>
<dbReference type="Gene3D" id="3.40.50.1980">
    <property type="entry name" value="Nitrogenase molybdenum iron protein domain"/>
    <property type="match status" value="2"/>
</dbReference>
<name>A0ABD4Z6G8_9CREN</name>
<gene>
    <name evidence="2" type="ORF">QPL79_06055</name>
</gene>
<dbReference type="Proteomes" id="UP001529235">
    <property type="component" value="Unassembled WGS sequence"/>
</dbReference>
<dbReference type="RefSeq" id="WP_285273906.1">
    <property type="nucleotide sequence ID" value="NZ_JASNVW010000003.1"/>
</dbReference>
<comment type="caution">
    <text evidence="2">The sequence shown here is derived from an EMBL/GenBank/DDBJ whole genome shotgun (WGS) entry which is preliminary data.</text>
</comment>
<dbReference type="InterPro" id="IPR050902">
    <property type="entry name" value="ABC_Transporter_SBP"/>
</dbReference>
<dbReference type="EMBL" id="JASNVW010000003">
    <property type="protein sequence ID" value="MDK6028921.1"/>
    <property type="molecule type" value="Genomic_DNA"/>
</dbReference>
<organism evidence="2 3">
    <name type="scientific">Ignisphaera cupida</name>
    <dbReference type="NCBI Taxonomy" id="3050454"/>
    <lineage>
        <taxon>Archaea</taxon>
        <taxon>Thermoproteota</taxon>
        <taxon>Thermoprotei</taxon>
        <taxon>Desulfurococcales</taxon>
        <taxon>Desulfurococcaceae</taxon>
        <taxon>Ignisphaera</taxon>
    </lineage>
</organism>
<evidence type="ECO:0000313" key="3">
    <source>
        <dbReference type="Proteomes" id="UP001529235"/>
    </source>
</evidence>
<dbReference type="PANTHER" id="PTHR30535:SF34">
    <property type="entry name" value="MOLYBDATE-BINDING PROTEIN MOLA"/>
    <property type="match status" value="1"/>
</dbReference>
<dbReference type="SUPFAM" id="SSF53807">
    <property type="entry name" value="Helical backbone' metal receptor"/>
    <property type="match status" value="1"/>
</dbReference>
<proteinExistence type="predicted"/>
<evidence type="ECO:0000259" key="1">
    <source>
        <dbReference type="PROSITE" id="PS50983"/>
    </source>
</evidence>
<reference evidence="2 3" key="1">
    <citation type="submission" date="2023-05" db="EMBL/GenBank/DDBJ databases">
        <title>A new hyperthermophilic archaea 'Ignisphaera cupida' sp. nov. and description of the family 'Ignisphaeraceae' fam. nov.</title>
        <authorList>
            <person name="Podosokorskaya O.A."/>
            <person name="Elcheninov A.G."/>
            <person name="Klukina A."/>
            <person name="Merkel A.Y."/>
        </authorList>
    </citation>
    <scope>NUCLEOTIDE SEQUENCE [LARGE SCALE GENOMIC DNA]</scope>
    <source>
        <strain evidence="2 3">4213-co</strain>
    </source>
</reference>
<sequence>MVFSVHILKFLAALAVAVILSSAATYAYFTYATPLKTATETVVNTITMTTYGTVTETRVVTTTVAQPITMTFYQPTMSTYAVPQKTVTLVETLATTIITPITVTTTIGVTATVGKFEVKYPITIVDSAGRTVTFEDVPKRVVVVSSTHAMVLLALGVGDKIVGATDTVTKNPLLMSLLPNKNIVEIGKWSSPSAEAIMLANSDLVIFYASFYRSTYDAVASKLPQNVKVVYFDLYKPSTMFDEIYKLGLIFNRVDKALEIISKWSSRLTSIAAKAAEIRPSDRVRVFFETYTELATAGPGSGWYQVLTFAGGINVFGDVQQPYPKVSPEAVIERNPDVIIKVVSSTTFDPCRANTTKTLENIYNTIVSRPGWDKISAVANKRVYIYSTAYLDGPGYVIQVAITAKLLYPQTFRDIDVQKWIYEWLADMGLNNPEKVCGMPWVYPEIP</sequence>
<accession>A0ABD4Z6G8</accession>
<dbReference type="InterPro" id="IPR002491">
    <property type="entry name" value="ABC_transptr_periplasmic_BD"/>
</dbReference>
<dbReference type="Pfam" id="PF01497">
    <property type="entry name" value="Peripla_BP_2"/>
    <property type="match status" value="1"/>
</dbReference>
<evidence type="ECO:0000313" key="2">
    <source>
        <dbReference type="EMBL" id="MDK6028921.1"/>
    </source>
</evidence>
<dbReference type="PROSITE" id="PS50983">
    <property type="entry name" value="FE_B12_PBP"/>
    <property type="match status" value="1"/>
</dbReference>